<evidence type="ECO:0000256" key="1">
    <source>
        <dbReference type="SAM" id="SignalP"/>
    </source>
</evidence>
<gene>
    <name evidence="2" type="ORF">B0I27_11276</name>
</gene>
<keyword evidence="1" id="KW-0732">Signal</keyword>
<comment type="caution">
    <text evidence="2">The sequence shown here is derived from an EMBL/GenBank/DDBJ whole genome shotgun (WGS) entry which is preliminary data.</text>
</comment>
<feature type="signal peptide" evidence="1">
    <location>
        <begin position="1"/>
        <end position="18"/>
    </location>
</feature>
<dbReference type="Proteomes" id="UP000238034">
    <property type="component" value="Unassembled WGS sequence"/>
</dbReference>
<proteinExistence type="predicted"/>
<dbReference type="AlphaFoldDB" id="A0A2T0TU63"/>
<feature type="chain" id="PRO_5015461480" evidence="1">
    <location>
        <begin position="19"/>
        <end position="94"/>
    </location>
</feature>
<name>A0A2T0TU63_9SPHI</name>
<sequence>MNRLFTILFLLISLQLNASGKADKTVPETIAAVGSVKVSPNFAKPKMEKLNKVVVDSLLARPASEVSSIRKHSKRYRPASAPGLQKKLNWVFAY</sequence>
<keyword evidence="3" id="KW-1185">Reference proteome</keyword>
<protein>
    <submittedName>
        <fullName evidence="2">Uncharacterized protein</fullName>
    </submittedName>
</protein>
<accession>A0A2T0TU63</accession>
<reference evidence="2 3" key="1">
    <citation type="submission" date="2018-03" db="EMBL/GenBank/DDBJ databases">
        <title>Genomic Encyclopedia of Type Strains, Phase III (KMG-III): the genomes of soil and plant-associated and newly described type strains.</title>
        <authorList>
            <person name="Whitman W."/>
        </authorList>
    </citation>
    <scope>NUCLEOTIDE SEQUENCE [LARGE SCALE GENOMIC DNA]</scope>
    <source>
        <strain evidence="2 3">CGMCC 1.9313</strain>
    </source>
</reference>
<evidence type="ECO:0000313" key="2">
    <source>
        <dbReference type="EMBL" id="PRY49191.1"/>
    </source>
</evidence>
<dbReference type="EMBL" id="PVTH01000012">
    <property type="protein sequence ID" value="PRY49191.1"/>
    <property type="molecule type" value="Genomic_DNA"/>
</dbReference>
<evidence type="ECO:0000313" key="3">
    <source>
        <dbReference type="Proteomes" id="UP000238034"/>
    </source>
</evidence>
<dbReference type="RefSeq" id="WP_106295101.1">
    <property type="nucleotide sequence ID" value="NZ_PVTH01000012.1"/>
</dbReference>
<organism evidence="2 3">
    <name type="scientific">Arcticibacter pallidicorallinus</name>
    <dbReference type="NCBI Taxonomy" id="1259464"/>
    <lineage>
        <taxon>Bacteria</taxon>
        <taxon>Pseudomonadati</taxon>
        <taxon>Bacteroidota</taxon>
        <taxon>Sphingobacteriia</taxon>
        <taxon>Sphingobacteriales</taxon>
        <taxon>Sphingobacteriaceae</taxon>
        <taxon>Arcticibacter</taxon>
    </lineage>
</organism>